<accession>E6PWS1</accession>
<feature type="region of interest" description="Disordered" evidence="1">
    <location>
        <begin position="135"/>
        <end position="177"/>
    </location>
</feature>
<reference evidence="2" key="1">
    <citation type="submission" date="2009-10" db="EMBL/GenBank/DDBJ databases">
        <title>Diversity of trophic interactions inside an arsenic-rich microbial ecosystem.</title>
        <authorList>
            <person name="Bertin P.N."/>
            <person name="Heinrich-Salmeron A."/>
            <person name="Pelletier E."/>
            <person name="Goulhen-Chollet F."/>
            <person name="Arsene-Ploetze F."/>
            <person name="Gallien S."/>
            <person name="Calteau A."/>
            <person name="Vallenet D."/>
            <person name="Casiot C."/>
            <person name="Chane-Woon-Ming B."/>
            <person name="Giloteaux L."/>
            <person name="Barakat M."/>
            <person name="Bonnefoy V."/>
            <person name="Bruneel O."/>
            <person name="Chandler M."/>
            <person name="Cleiss J."/>
            <person name="Duran R."/>
            <person name="Elbaz-Poulichet F."/>
            <person name="Fonknechten N."/>
            <person name="Lauga B."/>
            <person name="Mornico D."/>
            <person name="Ortet P."/>
            <person name="Schaeffer C."/>
            <person name="Siguier P."/>
            <person name="Alexander Thil Smith A."/>
            <person name="Van Dorsselaer A."/>
            <person name="Weissenbach J."/>
            <person name="Medigue C."/>
            <person name="Le Paslier D."/>
        </authorList>
    </citation>
    <scope>NUCLEOTIDE SEQUENCE</scope>
</reference>
<comment type="caution">
    <text evidence="2">The sequence shown here is derived from an EMBL/GenBank/DDBJ whole genome shotgun (WGS) entry which is preliminary data.</text>
</comment>
<feature type="region of interest" description="Disordered" evidence="1">
    <location>
        <begin position="95"/>
        <end position="120"/>
    </location>
</feature>
<evidence type="ECO:0000256" key="1">
    <source>
        <dbReference type="SAM" id="MobiDB-lite"/>
    </source>
</evidence>
<protein>
    <submittedName>
        <fullName evidence="2">Uncharacterized protein</fullName>
    </submittedName>
</protein>
<proteinExistence type="predicted"/>
<organism evidence="2">
    <name type="scientific">mine drainage metagenome</name>
    <dbReference type="NCBI Taxonomy" id="410659"/>
    <lineage>
        <taxon>unclassified sequences</taxon>
        <taxon>metagenomes</taxon>
        <taxon>ecological metagenomes</taxon>
    </lineage>
</organism>
<name>E6PWS1_9ZZZZ</name>
<dbReference type="AlphaFoldDB" id="E6PWS1"/>
<dbReference type="EMBL" id="CABN01000007">
    <property type="protein sequence ID" value="CBH99379.1"/>
    <property type="molecule type" value="Genomic_DNA"/>
</dbReference>
<gene>
    <name evidence="2" type="ORF">CARN3_0292</name>
</gene>
<sequence length="247" mass="24400">MARYIHSLLSEYWQRRRELVFSCRGVMGAAYRASASDASRKTCSVPSGCCVAGLLGVEEVEREGCRKGCVGGDAGALLGDGGGLKKLLERAIGRGGREAGGGSSGEGQEEAEAGGLALGDGRGGCDLDHAELKGASPAEAGEEGGVRFKGQGKAEDVDGSAFGEGETDLSHAPGDREERNFGVVLSEEGGASEGQGGSAVTVENGVDLFGGGGVGDGDGVVANLGNADGASLTGEAVDGVSGVGFAG</sequence>
<evidence type="ECO:0000313" key="2">
    <source>
        <dbReference type="EMBL" id="CBH99379.1"/>
    </source>
</evidence>